<organism evidence="1 2">
    <name type="scientific">Ancylobacter polymorphus</name>
    <dbReference type="NCBI Taxonomy" id="223390"/>
    <lineage>
        <taxon>Bacteria</taxon>
        <taxon>Pseudomonadati</taxon>
        <taxon>Pseudomonadota</taxon>
        <taxon>Alphaproteobacteria</taxon>
        <taxon>Hyphomicrobiales</taxon>
        <taxon>Xanthobacteraceae</taxon>
        <taxon>Ancylobacter</taxon>
    </lineage>
</organism>
<reference evidence="1 2" key="1">
    <citation type="submission" date="2023-07" db="EMBL/GenBank/DDBJ databases">
        <title>Genomic Encyclopedia of Type Strains, Phase IV (KMG-IV): sequencing the most valuable type-strain genomes for metagenomic binning, comparative biology and taxonomic classification.</title>
        <authorList>
            <person name="Goeker M."/>
        </authorList>
    </citation>
    <scope>NUCLEOTIDE SEQUENCE [LARGE SCALE GENOMIC DNA]</scope>
    <source>
        <strain evidence="1 2">DSM 2457</strain>
    </source>
</reference>
<accession>A0ABU0B6B5</accession>
<comment type="caution">
    <text evidence="1">The sequence shown here is derived from an EMBL/GenBank/DDBJ whole genome shotgun (WGS) entry which is preliminary data.</text>
</comment>
<dbReference type="Proteomes" id="UP001224682">
    <property type="component" value="Unassembled WGS sequence"/>
</dbReference>
<sequence length="248" mass="26771">MSLVATVSRIAFAKALEGRTSAGAVLNAPKEPLDRLGEKPVIAVYTGAIKFDPRGRDLYGSTADQIIELVIQMILPPGNVVVEGMELTMNDAGAGFGMDLLWRQVVDALADPANTWADLYREIVRAYAGFTSAPVLVEVERNVPVPYREVQLNCRMIPEPSMGAPLSTVWQKIDAKLRTDPELVPVADALKVMIERPAGMPSWRITQARMGWSDAEIRASGLAPLDATETGEAPTLEGAIVEDGEADD</sequence>
<evidence type="ECO:0000313" key="1">
    <source>
        <dbReference type="EMBL" id="MDQ0301363.1"/>
    </source>
</evidence>
<name>A0ABU0B6B5_9HYPH</name>
<evidence type="ECO:0000313" key="2">
    <source>
        <dbReference type="Proteomes" id="UP001224682"/>
    </source>
</evidence>
<protein>
    <submittedName>
        <fullName evidence="1">Uncharacterized protein</fullName>
    </submittedName>
</protein>
<keyword evidence="2" id="KW-1185">Reference proteome</keyword>
<dbReference type="RefSeq" id="WP_307017650.1">
    <property type="nucleotide sequence ID" value="NZ_JAUSUI010000001.1"/>
</dbReference>
<proteinExistence type="predicted"/>
<dbReference type="EMBL" id="JAUSUI010000001">
    <property type="protein sequence ID" value="MDQ0301363.1"/>
    <property type="molecule type" value="Genomic_DNA"/>
</dbReference>
<gene>
    <name evidence="1" type="ORF">J2S75_000374</name>
</gene>